<keyword evidence="3 5" id="KW-0560">Oxidoreductase</keyword>
<dbReference type="InterPro" id="IPR011057">
    <property type="entry name" value="Mss4-like_sf"/>
</dbReference>
<gene>
    <name evidence="5 7" type="primary">msrB</name>
    <name evidence="7" type="ORF">ESB04_10430</name>
</gene>
<dbReference type="Gene3D" id="2.170.150.20">
    <property type="entry name" value="Peptide methionine sulfoxide reductase"/>
    <property type="match status" value="1"/>
</dbReference>
<dbReference type="GO" id="GO:0033743">
    <property type="term" value="F:peptide-methionine (R)-S-oxide reductase activity"/>
    <property type="evidence" value="ECO:0007669"/>
    <property type="project" value="UniProtKB-UniRule"/>
</dbReference>
<dbReference type="AlphaFoldDB" id="A0A4Q1BY97"/>
<dbReference type="SUPFAM" id="SSF51316">
    <property type="entry name" value="Mss4-like"/>
    <property type="match status" value="1"/>
</dbReference>
<dbReference type="HAMAP" id="MF_01400">
    <property type="entry name" value="MsrB"/>
    <property type="match status" value="1"/>
</dbReference>
<comment type="cofactor">
    <cofactor evidence="5">
        <name>Zn(2+)</name>
        <dbReference type="ChEBI" id="CHEBI:29105"/>
    </cofactor>
    <text evidence="5">Binds 1 zinc ion per subunit. The zinc ion is important for the structural integrity of the protein.</text>
</comment>
<dbReference type="FunFam" id="2.170.150.20:FF:000009">
    <property type="entry name" value="Peptide-methionine (R)-S-oxide reductase"/>
    <property type="match status" value="1"/>
</dbReference>
<evidence type="ECO:0000256" key="1">
    <source>
        <dbReference type="ARBA" id="ARBA00022723"/>
    </source>
</evidence>
<proteinExistence type="inferred from homology"/>
<feature type="domain" description="MsrB" evidence="6">
    <location>
        <begin position="38"/>
        <end position="160"/>
    </location>
</feature>
<feature type="active site" description="Nucleophile" evidence="5">
    <location>
        <position position="149"/>
    </location>
</feature>
<dbReference type="PANTHER" id="PTHR10173:SF52">
    <property type="entry name" value="METHIONINE-R-SULFOXIDE REDUCTASE B1"/>
    <property type="match status" value="1"/>
</dbReference>
<reference evidence="7 8" key="1">
    <citation type="submission" date="2019-01" db="EMBL/GenBank/DDBJ databases">
        <title>Cytophagaceae bacterium strain CAR-16.</title>
        <authorList>
            <person name="Chen W.-M."/>
        </authorList>
    </citation>
    <scope>NUCLEOTIDE SEQUENCE [LARGE SCALE GENOMIC DNA]</scope>
    <source>
        <strain evidence="7 8">CAR-16</strain>
    </source>
</reference>
<dbReference type="EMBL" id="SDHY01000006">
    <property type="protein sequence ID" value="RXK47645.1"/>
    <property type="molecule type" value="Genomic_DNA"/>
</dbReference>
<dbReference type="RefSeq" id="WP_129027685.1">
    <property type="nucleotide sequence ID" value="NZ_SDHY01000006.1"/>
</dbReference>
<feature type="binding site" evidence="5">
    <location>
        <position position="77"/>
    </location>
    <ligand>
        <name>Zn(2+)</name>
        <dbReference type="ChEBI" id="CHEBI:29105"/>
    </ligand>
</feature>
<dbReference type="PANTHER" id="PTHR10173">
    <property type="entry name" value="METHIONINE SULFOXIDE REDUCTASE"/>
    <property type="match status" value="1"/>
</dbReference>
<dbReference type="OrthoDB" id="4174719at2"/>
<dbReference type="PROSITE" id="PS51790">
    <property type="entry name" value="MSRB"/>
    <property type="match status" value="1"/>
</dbReference>
<comment type="similarity">
    <text evidence="5">Belongs to the MsrB Met sulfoxide reductase family.</text>
</comment>
<evidence type="ECO:0000313" key="8">
    <source>
        <dbReference type="Proteomes" id="UP000289455"/>
    </source>
</evidence>
<organism evidence="7 8">
    <name type="scientific">Aquirufa rosea</name>
    <dbReference type="NCBI Taxonomy" id="2509241"/>
    <lineage>
        <taxon>Bacteria</taxon>
        <taxon>Pseudomonadati</taxon>
        <taxon>Bacteroidota</taxon>
        <taxon>Cytophagia</taxon>
        <taxon>Cytophagales</taxon>
        <taxon>Flectobacillaceae</taxon>
        <taxon>Aquirufa</taxon>
    </lineage>
</organism>
<evidence type="ECO:0000256" key="2">
    <source>
        <dbReference type="ARBA" id="ARBA00022833"/>
    </source>
</evidence>
<evidence type="ECO:0000256" key="4">
    <source>
        <dbReference type="ARBA" id="ARBA00048488"/>
    </source>
</evidence>
<dbReference type="GO" id="GO:0008270">
    <property type="term" value="F:zinc ion binding"/>
    <property type="evidence" value="ECO:0007669"/>
    <property type="project" value="UniProtKB-UniRule"/>
</dbReference>
<feature type="binding site" evidence="5">
    <location>
        <position position="80"/>
    </location>
    <ligand>
        <name>Zn(2+)</name>
        <dbReference type="ChEBI" id="CHEBI:29105"/>
    </ligand>
</feature>
<comment type="catalytic activity">
    <reaction evidence="4 5">
        <text>L-methionyl-[protein] + [thioredoxin]-disulfide + H2O = L-methionyl-(R)-S-oxide-[protein] + [thioredoxin]-dithiol</text>
        <dbReference type="Rhea" id="RHEA:24164"/>
        <dbReference type="Rhea" id="RHEA-COMP:10698"/>
        <dbReference type="Rhea" id="RHEA-COMP:10700"/>
        <dbReference type="Rhea" id="RHEA-COMP:12313"/>
        <dbReference type="Rhea" id="RHEA-COMP:12314"/>
        <dbReference type="ChEBI" id="CHEBI:15377"/>
        <dbReference type="ChEBI" id="CHEBI:16044"/>
        <dbReference type="ChEBI" id="CHEBI:29950"/>
        <dbReference type="ChEBI" id="CHEBI:45764"/>
        <dbReference type="ChEBI" id="CHEBI:50058"/>
        <dbReference type="EC" id="1.8.4.12"/>
    </reaction>
</comment>
<feature type="binding site" evidence="5">
    <location>
        <position position="126"/>
    </location>
    <ligand>
        <name>Zn(2+)</name>
        <dbReference type="ChEBI" id="CHEBI:29105"/>
    </ligand>
</feature>
<dbReference type="GO" id="GO:0005737">
    <property type="term" value="C:cytoplasm"/>
    <property type="evidence" value="ECO:0007669"/>
    <property type="project" value="TreeGrafter"/>
</dbReference>
<accession>A0A4Q1BY97</accession>
<dbReference type="Pfam" id="PF01641">
    <property type="entry name" value="SelR"/>
    <property type="match status" value="1"/>
</dbReference>
<protein>
    <recommendedName>
        <fullName evidence="5">Peptide methionine sulfoxide reductase MsrB</fullName>
        <ecNumber evidence="5">1.8.4.12</ecNumber>
    </recommendedName>
    <alternativeName>
        <fullName evidence="5">Peptide-methionine (R)-S-oxide reductase</fullName>
    </alternativeName>
</protein>
<feature type="binding site" evidence="5">
    <location>
        <position position="129"/>
    </location>
    <ligand>
        <name>Zn(2+)</name>
        <dbReference type="ChEBI" id="CHEBI:29105"/>
    </ligand>
</feature>
<sequence length="162" mass="18168">MKSFFISCIVFLCFQACGQRPKEAAQANIPMKDLPKSEAEWKARLTPDEYYILRQKGTERPFTGKFLMHNEKGIYTCRGCGAHLFTSDSKFDAHCGWPSFDKEIKKGVIKETVDNSLGMRRIEITCGKCGGHLGHVFDDGPTETGLRYCVNSVSLSFEPASK</sequence>
<dbReference type="GO" id="GO:0006979">
    <property type="term" value="P:response to oxidative stress"/>
    <property type="evidence" value="ECO:0007669"/>
    <property type="project" value="InterPro"/>
</dbReference>
<dbReference type="Proteomes" id="UP000289455">
    <property type="component" value="Unassembled WGS sequence"/>
</dbReference>
<dbReference type="InterPro" id="IPR002579">
    <property type="entry name" value="Met_Sox_Rdtase_MsrB_dom"/>
</dbReference>
<evidence type="ECO:0000256" key="3">
    <source>
        <dbReference type="ARBA" id="ARBA00023002"/>
    </source>
</evidence>
<keyword evidence="1 5" id="KW-0479">Metal-binding</keyword>
<dbReference type="NCBIfam" id="TIGR00357">
    <property type="entry name" value="peptide-methionine (R)-S-oxide reductase MsrB"/>
    <property type="match status" value="1"/>
</dbReference>
<dbReference type="GO" id="GO:0030091">
    <property type="term" value="P:protein repair"/>
    <property type="evidence" value="ECO:0007669"/>
    <property type="project" value="InterPro"/>
</dbReference>
<evidence type="ECO:0000256" key="5">
    <source>
        <dbReference type="HAMAP-Rule" id="MF_01400"/>
    </source>
</evidence>
<comment type="caution">
    <text evidence="7">The sequence shown here is derived from an EMBL/GenBank/DDBJ whole genome shotgun (WGS) entry which is preliminary data.</text>
</comment>
<keyword evidence="2 5" id="KW-0862">Zinc</keyword>
<dbReference type="EC" id="1.8.4.12" evidence="5"/>
<name>A0A4Q1BY97_9BACT</name>
<evidence type="ECO:0000313" key="7">
    <source>
        <dbReference type="EMBL" id="RXK47645.1"/>
    </source>
</evidence>
<evidence type="ECO:0000259" key="6">
    <source>
        <dbReference type="PROSITE" id="PS51790"/>
    </source>
</evidence>
<keyword evidence="8" id="KW-1185">Reference proteome</keyword>
<dbReference type="InterPro" id="IPR028427">
    <property type="entry name" value="Met_Sox_Rdtase_MsrB"/>
</dbReference>